<name>A0A238FGJ3_9BASI</name>
<dbReference type="STRING" id="269621.A0A238FGJ3"/>
<feature type="signal peptide" evidence="1">
    <location>
        <begin position="1"/>
        <end position="34"/>
    </location>
</feature>
<evidence type="ECO:0000256" key="1">
    <source>
        <dbReference type="SAM" id="SignalP"/>
    </source>
</evidence>
<dbReference type="Proteomes" id="UP000198372">
    <property type="component" value="Unassembled WGS sequence"/>
</dbReference>
<dbReference type="InterPro" id="IPR043502">
    <property type="entry name" value="DNA/RNA_pol_sf"/>
</dbReference>
<organism evidence="2 3">
    <name type="scientific">Microbotryum intermedium</name>
    <dbReference type="NCBI Taxonomy" id="269621"/>
    <lineage>
        <taxon>Eukaryota</taxon>
        <taxon>Fungi</taxon>
        <taxon>Dikarya</taxon>
        <taxon>Basidiomycota</taxon>
        <taxon>Pucciniomycotina</taxon>
        <taxon>Microbotryomycetes</taxon>
        <taxon>Microbotryales</taxon>
        <taxon>Microbotryaceae</taxon>
        <taxon>Microbotryum</taxon>
    </lineage>
</organism>
<dbReference type="Gene3D" id="3.30.70.270">
    <property type="match status" value="1"/>
</dbReference>
<gene>
    <name evidence="2" type="ORF">BQ2448_3894</name>
</gene>
<dbReference type="AlphaFoldDB" id="A0A238FGJ3"/>
<dbReference type="SUPFAM" id="SSF56672">
    <property type="entry name" value="DNA/RNA polymerases"/>
    <property type="match status" value="1"/>
</dbReference>
<dbReference type="OrthoDB" id="2280012at2759"/>
<accession>A0A238FGJ3</accession>
<feature type="chain" id="PRO_5013371347" evidence="1">
    <location>
        <begin position="35"/>
        <end position="112"/>
    </location>
</feature>
<keyword evidence="3" id="KW-1185">Reference proteome</keyword>
<keyword evidence="1" id="KW-0732">Signal</keyword>
<proteinExistence type="predicted"/>
<dbReference type="InterPro" id="IPR043128">
    <property type="entry name" value="Rev_trsase/Diguanyl_cyclase"/>
</dbReference>
<protein>
    <submittedName>
        <fullName evidence="2">BQ2448_3894 protein</fullName>
    </submittedName>
</protein>
<sequence length="112" mass="12979">MGTKTSRGATTSAALSLSLTFPILFYLASPFAHCAVPYKWECIREWPTPHNKTDVQRFLGTVNWMQDHWKHRVQPCSRIDRQDQSGSNSRLEPRVSDLAEAKRFQARMSYMF</sequence>
<reference evidence="3" key="1">
    <citation type="submission" date="2016-09" db="EMBL/GenBank/DDBJ databases">
        <authorList>
            <person name="Jeantristanb JTB J.-T."/>
            <person name="Ricardo R."/>
        </authorList>
    </citation>
    <scope>NUCLEOTIDE SEQUENCE [LARGE SCALE GENOMIC DNA]</scope>
</reference>
<evidence type="ECO:0000313" key="3">
    <source>
        <dbReference type="Proteomes" id="UP000198372"/>
    </source>
</evidence>
<dbReference type="EMBL" id="FMSP01000009">
    <property type="protein sequence ID" value="SCV72357.1"/>
    <property type="molecule type" value="Genomic_DNA"/>
</dbReference>
<evidence type="ECO:0000313" key="2">
    <source>
        <dbReference type="EMBL" id="SCV72357.1"/>
    </source>
</evidence>